<dbReference type="Proteomes" id="UP000050795">
    <property type="component" value="Unassembled WGS sequence"/>
</dbReference>
<dbReference type="InterPro" id="IPR026246">
    <property type="entry name" value="Fsip1"/>
</dbReference>
<organism evidence="3 4">
    <name type="scientific">Trichobilharzia regenti</name>
    <name type="common">Nasal bird schistosome</name>
    <dbReference type="NCBI Taxonomy" id="157069"/>
    <lineage>
        <taxon>Eukaryota</taxon>
        <taxon>Metazoa</taxon>
        <taxon>Spiralia</taxon>
        <taxon>Lophotrochozoa</taxon>
        <taxon>Platyhelminthes</taxon>
        <taxon>Trematoda</taxon>
        <taxon>Digenea</taxon>
        <taxon>Strigeidida</taxon>
        <taxon>Schistosomatoidea</taxon>
        <taxon>Schistosomatidae</taxon>
        <taxon>Trichobilharzia</taxon>
    </lineage>
</organism>
<dbReference type="WBParaSite" id="TREG1_33260.1">
    <property type="protein sequence ID" value="TREG1_33260.1"/>
    <property type="gene ID" value="TREG1_33260"/>
</dbReference>
<evidence type="ECO:0000313" key="4">
    <source>
        <dbReference type="WBParaSite" id="TREG1_33260.1"/>
    </source>
</evidence>
<keyword evidence="1" id="KW-0677">Repeat</keyword>
<name>A0AA85JNV0_TRIRE</name>
<dbReference type="PANTHER" id="PTHR46917">
    <property type="entry name" value="MORN REPEAT-CONTAINING PROTEIN 2"/>
    <property type="match status" value="1"/>
</dbReference>
<dbReference type="InterPro" id="IPR003409">
    <property type="entry name" value="MORN"/>
</dbReference>
<sequence>MTKDEGLKNLWNQFVFPNGDYYEGEYIMGNSGVKRHGEGKLISKFRSGVLDVANDNTSVQSSKHLVKFILSCQNKKDFDISMLSDLFGESGLHHGCYTGQWVNDMIDGFGKVEFASGSYYEGNFKENKMHGFGTYYWPNGYILKAQFEQNYIKHDSDPVKEDTDSEYNYLTELPFSTFSLTDSEEINQTLEEINHLFDSHFKTNDIYELLNIEQTKSRQEDAKIIKGKKRIKLLDTILNSKLREEKEVKEKTRILHKEIENEFINLLYPDIKSIQKFKNMKKHNSQLDNTGENSNQLVLASDTFEQFNPLSNEICRNIEKFLKLNKLNSSLYDDTKVNKKKGKFIHQNCGTVDDIKEEGGFACNSIFKTECMSRAEVCMQKKKEERIDKLLDEGTGVNSSTFSEDNQMSSQSEYIHQNSSFAECVFNPFNAKSKRSNKNFIKRNIELASRWMDVMPMTAEEEARIEELLADQDEDIANKEGSVTFQNALNENEDASYNAHISPNGDNCQPKRNSPGAFWLCLKGTRRNNQSVNKGQQDALDASEQQSVNQLVVKETNNQLDNQTIGMLSRLNEIEEQLEKLQIQRKLDDEKSLDVISSTKSSQQENKARRESINHPGECTLMAYQEIREMNERLSELDTRLAQIQQTNFEELSTILFLIAYTKLWSNSSSNPVQLEVDLNILAPNNL</sequence>
<evidence type="ECO:0008006" key="5">
    <source>
        <dbReference type="Google" id="ProtNLM"/>
    </source>
</evidence>
<feature type="compositionally biased region" description="Polar residues" evidence="2">
    <location>
        <begin position="595"/>
        <end position="605"/>
    </location>
</feature>
<dbReference type="Gene3D" id="2.20.110.10">
    <property type="entry name" value="Histone H3 K4-specific methyltransferase SET7/9 N-terminal domain"/>
    <property type="match status" value="1"/>
</dbReference>
<keyword evidence="3" id="KW-1185">Reference proteome</keyword>
<proteinExistence type="predicted"/>
<dbReference type="SMART" id="SM00698">
    <property type="entry name" value="MORN"/>
    <property type="match status" value="3"/>
</dbReference>
<reference evidence="3" key="1">
    <citation type="submission" date="2022-06" db="EMBL/GenBank/DDBJ databases">
        <authorList>
            <person name="Berger JAMES D."/>
            <person name="Berger JAMES D."/>
        </authorList>
    </citation>
    <scope>NUCLEOTIDE SEQUENCE [LARGE SCALE GENOMIC DNA]</scope>
</reference>
<dbReference type="InterPro" id="IPR052849">
    <property type="entry name" value="MORN_repeat_protein"/>
</dbReference>
<accession>A0AA85JNV0</accession>
<feature type="region of interest" description="Disordered" evidence="2">
    <location>
        <begin position="592"/>
        <end position="611"/>
    </location>
</feature>
<dbReference type="SUPFAM" id="SSF82185">
    <property type="entry name" value="Histone H3 K4-specific methyltransferase SET7/9 N-terminal domain"/>
    <property type="match status" value="1"/>
</dbReference>
<protein>
    <recommendedName>
        <fullName evidence="5">Fibrous sheath-interacting protein 1</fullName>
    </recommendedName>
</protein>
<evidence type="ECO:0000313" key="3">
    <source>
        <dbReference type="Proteomes" id="UP000050795"/>
    </source>
</evidence>
<dbReference type="PANTHER" id="PTHR46917:SF1">
    <property type="entry name" value="MORN REPEAT-CONTAINING PROTEIN 2"/>
    <property type="match status" value="1"/>
</dbReference>
<dbReference type="Pfam" id="PF15554">
    <property type="entry name" value="FSIP1"/>
    <property type="match status" value="1"/>
</dbReference>
<dbReference type="AlphaFoldDB" id="A0AA85JNV0"/>
<evidence type="ECO:0000256" key="2">
    <source>
        <dbReference type="SAM" id="MobiDB-lite"/>
    </source>
</evidence>
<evidence type="ECO:0000256" key="1">
    <source>
        <dbReference type="ARBA" id="ARBA00022737"/>
    </source>
</evidence>
<reference evidence="4" key="2">
    <citation type="submission" date="2023-11" db="UniProtKB">
        <authorList>
            <consortium name="WormBaseParasite"/>
        </authorList>
    </citation>
    <scope>IDENTIFICATION</scope>
</reference>
<dbReference type="Pfam" id="PF02493">
    <property type="entry name" value="MORN"/>
    <property type="match status" value="2"/>
</dbReference>